<dbReference type="EMBL" id="JACGCM010001135">
    <property type="protein sequence ID" value="KAF6161315.1"/>
    <property type="molecule type" value="Genomic_DNA"/>
</dbReference>
<protein>
    <submittedName>
        <fullName evidence="2">Uncharacterized protein</fullName>
    </submittedName>
</protein>
<comment type="caution">
    <text evidence="2">The sequence shown here is derived from an EMBL/GenBank/DDBJ whole genome shotgun (WGS) entry which is preliminary data.</text>
</comment>
<dbReference type="AlphaFoldDB" id="A0A7J7N2D7"/>
<accession>A0A7J7N2D7</accession>
<evidence type="ECO:0000313" key="2">
    <source>
        <dbReference type="EMBL" id="KAF6161315.1"/>
    </source>
</evidence>
<name>A0A7J7N2D7_9MAGN</name>
<evidence type="ECO:0000313" key="3">
    <source>
        <dbReference type="Proteomes" id="UP000541444"/>
    </source>
</evidence>
<gene>
    <name evidence="2" type="ORF">GIB67_009202</name>
</gene>
<keyword evidence="3" id="KW-1185">Reference proteome</keyword>
<reference evidence="2 3" key="1">
    <citation type="journal article" date="2020" name="IScience">
        <title>Genome Sequencing of the Endangered Kingdonia uniflora (Circaeasteraceae, Ranunculales) Reveals Potential Mechanisms of Evolutionary Specialization.</title>
        <authorList>
            <person name="Sun Y."/>
            <person name="Deng T."/>
            <person name="Zhang A."/>
            <person name="Moore M.J."/>
            <person name="Landis J.B."/>
            <person name="Lin N."/>
            <person name="Zhang H."/>
            <person name="Zhang X."/>
            <person name="Huang J."/>
            <person name="Zhang X."/>
            <person name="Sun H."/>
            <person name="Wang H."/>
        </authorList>
    </citation>
    <scope>NUCLEOTIDE SEQUENCE [LARGE SCALE GENOMIC DNA]</scope>
    <source>
        <strain evidence="2">TB1705</strain>
        <tissue evidence="2">Leaf</tissue>
    </source>
</reference>
<dbReference type="Proteomes" id="UP000541444">
    <property type="component" value="Unassembled WGS sequence"/>
</dbReference>
<organism evidence="2 3">
    <name type="scientific">Kingdonia uniflora</name>
    <dbReference type="NCBI Taxonomy" id="39325"/>
    <lineage>
        <taxon>Eukaryota</taxon>
        <taxon>Viridiplantae</taxon>
        <taxon>Streptophyta</taxon>
        <taxon>Embryophyta</taxon>
        <taxon>Tracheophyta</taxon>
        <taxon>Spermatophyta</taxon>
        <taxon>Magnoliopsida</taxon>
        <taxon>Ranunculales</taxon>
        <taxon>Circaeasteraceae</taxon>
        <taxon>Kingdonia</taxon>
    </lineage>
</organism>
<feature type="region of interest" description="Disordered" evidence="1">
    <location>
        <begin position="1"/>
        <end position="44"/>
    </location>
</feature>
<evidence type="ECO:0000256" key="1">
    <source>
        <dbReference type="SAM" id="MobiDB-lite"/>
    </source>
</evidence>
<proteinExistence type="predicted"/>
<sequence>MARFMMANVTTEESSDEENMDQIHSSDPYVSGLDSDGGEPESFPGGPERCTILDYYESHRAAEFWKGKTRRAQIFRVIWHVENIKEWPLANEYQNLRSMIESIGFGLVAEACYPQSNKVLVNGLLDSFAGKWRCLEISGYMSVIEGWVSEHFKLPNGLAHTINNAYEDTDPCILKCNPPTKKKGSATDNLEKLRKHLDKCKKEQIIFDPYLAERSTTNAMSKKKSIIHNVLAKLKVAVQVAHIAQYRDIISSAVVTLSGRVTEVVIPEIIQQ</sequence>